<dbReference type="SMART" id="SM00325">
    <property type="entry name" value="RhoGEF"/>
    <property type="match status" value="1"/>
</dbReference>
<dbReference type="Proteomes" id="UP000663860">
    <property type="component" value="Unassembled WGS sequence"/>
</dbReference>
<dbReference type="CDD" id="cd00160">
    <property type="entry name" value="RhoGEF"/>
    <property type="match status" value="1"/>
</dbReference>
<accession>A0A814Z404</accession>
<dbReference type="InterPro" id="IPR036034">
    <property type="entry name" value="PDZ_sf"/>
</dbReference>
<dbReference type="Pfam" id="PF23014">
    <property type="entry name" value="PH_Tiam1"/>
    <property type="match status" value="1"/>
</dbReference>
<reference evidence="2" key="1">
    <citation type="submission" date="2021-02" db="EMBL/GenBank/DDBJ databases">
        <authorList>
            <person name="Nowell W R."/>
        </authorList>
    </citation>
    <scope>NUCLEOTIDE SEQUENCE</scope>
</reference>
<dbReference type="InterPro" id="IPR000219">
    <property type="entry name" value="DH_dom"/>
</dbReference>
<dbReference type="GO" id="GO:0007264">
    <property type="term" value="P:small GTPase-mediated signal transduction"/>
    <property type="evidence" value="ECO:0007669"/>
    <property type="project" value="InterPro"/>
</dbReference>
<dbReference type="SUPFAM" id="SSF50156">
    <property type="entry name" value="PDZ domain-like"/>
    <property type="match status" value="1"/>
</dbReference>
<dbReference type="SUPFAM" id="SSF48065">
    <property type="entry name" value="DBL homology domain (DH-domain)"/>
    <property type="match status" value="1"/>
</dbReference>
<dbReference type="PROSITE" id="PS50010">
    <property type="entry name" value="DH_2"/>
    <property type="match status" value="1"/>
</dbReference>
<comment type="caution">
    <text evidence="2">The sequence shown here is derived from an EMBL/GenBank/DDBJ whole genome shotgun (WGS) entry which is preliminary data.</text>
</comment>
<dbReference type="SMART" id="SM00228">
    <property type="entry name" value="PDZ"/>
    <property type="match status" value="1"/>
</dbReference>
<evidence type="ECO:0000313" key="3">
    <source>
        <dbReference type="Proteomes" id="UP000663860"/>
    </source>
</evidence>
<dbReference type="AlphaFoldDB" id="A0A814Z404"/>
<gene>
    <name evidence="2" type="ORF">IZO911_LOCUS30730</name>
</gene>
<dbReference type="Gene3D" id="2.30.29.30">
    <property type="entry name" value="Pleckstrin-homology domain (PH domain)/Phosphotyrosine-binding domain (PTB)"/>
    <property type="match status" value="1"/>
</dbReference>
<dbReference type="PANTHER" id="PTHR46001:SF3">
    <property type="entry name" value="PROTEIN STILL LIFE, ISOFORM SIF TYPE 1"/>
    <property type="match status" value="1"/>
</dbReference>
<evidence type="ECO:0000259" key="1">
    <source>
        <dbReference type="PROSITE" id="PS50010"/>
    </source>
</evidence>
<dbReference type="GO" id="GO:0005085">
    <property type="term" value="F:guanyl-nucleotide exchange factor activity"/>
    <property type="evidence" value="ECO:0007669"/>
    <property type="project" value="InterPro"/>
</dbReference>
<sequence>MTTVNELLKRVTDKLDLVMDDHFLYCHLTSGDGFKPNGHDILHNLMYTSIELHQKVTYQIILNNQLNASGIDIIQEYPLTIFIKNVRKRSEGERLGIMKGDEIIMINNINVKDLDSTTFNRYLNQIPITLTFRSSRLNEIIHTSHTIQSRKITFSTIKYTKEIDQLSSVFTKPNNESQLKTNIFNINNEQQSHNIFHSNNQQIQKIIFELIETETSYVQDLQCLIDQYIEPLRNNSIILPSDAVESLYNSVKIIHQLQTRFLDYLQSNLLTKNIIISIAETFIRLSNDFKLYSTYCIIHLQINRLLNLYQNNEQLKDFLIACNPYHQHSSSFQSYLIKPVQRILKYPLFLQQMFIYCTTEENDQILLKEKSKLKKAIKIMNKINGYINSMQQLYEDFGQSFENFVKNYQEKQNKIFELNLSDLYAYGEIKWINMYRFISKKNSQNLKIFCFIFQNGCLLLVREQLNKKNQSSLFNSQSNSNTSDCFLRFLPMEQLQVEVIHLTDTSHTYTWQLIQTDPTTHFQTYFHFANRDAEIFVKTINNCISQIQCENNEYICISNICDSLAISFDEEHILSSRSCHNLLPISSLRNEYSEKNRSRPNRQSQSPIWKRRTLSLRKRPFSMTHNKDII</sequence>
<dbReference type="InterPro" id="IPR035899">
    <property type="entry name" value="DBL_dom_sf"/>
</dbReference>
<dbReference type="CDD" id="cd00136">
    <property type="entry name" value="PDZ_canonical"/>
    <property type="match status" value="1"/>
</dbReference>
<dbReference type="InterPro" id="IPR043537">
    <property type="entry name" value="Tiam1/Tiam2/Sif"/>
</dbReference>
<dbReference type="Gene3D" id="1.20.900.10">
    <property type="entry name" value="Dbl homology (DH) domain"/>
    <property type="match status" value="1"/>
</dbReference>
<dbReference type="InterPro" id="IPR055230">
    <property type="entry name" value="PH_Tiam1/2"/>
</dbReference>
<protein>
    <recommendedName>
        <fullName evidence="1">DH domain-containing protein</fullName>
    </recommendedName>
</protein>
<dbReference type="EMBL" id="CAJNOE010000486">
    <property type="protein sequence ID" value="CAF1239835.1"/>
    <property type="molecule type" value="Genomic_DNA"/>
</dbReference>
<dbReference type="PANTHER" id="PTHR46001">
    <property type="entry name" value="TIAM (MAMMALIAN TUMOR INVASION AND METASTASIS FACTOR) HOMOLOG"/>
    <property type="match status" value="1"/>
</dbReference>
<dbReference type="Gene3D" id="2.30.42.10">
    <property type="match status" value="1"/>
</dbReference>
<feature type="domain" description="DH" evidence="1">
    <location>
        <begin position="202"/>
        <end position="390"/>
    </location>
</feature>
<organism evidence="2 3">
    <name type="scientific">Adineta steineri</name>
    <dbReference type="NCBI Taxonomy" id="433720"/>
    <lineage>
        <taxon>Eukaryota</taxon>
        <taxon>Metazoa</taxon>
        <taxon>Spiralia</taxon>
        <taxon>Gnathifera</taxon>
        <taxon>Rotifera</taxon>
        <taxon>Eurotatoria</taxon>
        <taxon>Bdelloidea</taxon>
        <taxon>Adinetida</taxon>
        <taxon>Adinetidae</taxon>
        <taxon>Adineta</taxon>
    </lineage>
</organism>
<dbReference type="Pfam" id="PF00621">
    <property type="entry name" value="RhoGEF"/>
    <property type="match status" value="1"/>
</dbReference>
<dbReference type="InterPro" id="IPR011993">
    <property type="entry name" value="PH-like_dom_sf"/>
</dbReference>
<dbReference type="InterPro" id="IPR001478">
    <property type="entry name" value="PDZ"/>
</dbReference>
<evidence type="ECO:0000313" key="2">
    <source>
        <dbReference type="EMBL" id="CAF1239835.1"/>
    </source>
</evidence>
<dbReference type="SUPFAM" id="SSF50729">
    <property type="entry name" value="PH domain-like"/>
    <property type="match status" value="1"/>
</dbReference>
<name>A0A814Z404_9BILA</name>
<proteinExistence type="predicted"/>